<comment type="caution">
    <text evidence="1">The sequence shown here is derived from an EMBL/GenBank/DDBJ whole genome shotgun (WGS) entry which is preliminary data.</text>
</comment>
<gene>
    <name evidence="1" type="ORF">HJG63_007880</name>
</gene>
<dbReference type="Proteomes" id="UP000593571">
    <property type="component" value="Unassembled WGS sequence"/>
</dbReference>
<sequence length="129" mass="14611">MLIHCWAFKARGEQSRMAVLRLGPSFHNWAPGRSFLRWGVERSDGTAQRQGLGRRDALLGFLPCGNHSTAHPLGCFLCIFPPNNISSIQGVRVARQGLMVYWLMLLTLEISECLSFPSKKLVLEQEEIW</sequence>
<name>A0A7J8KAW6_ROUAE</name>
<evidence type="ECO:0000313" key="2">
    <source>
        <dbReference type="Proteomes" id="UP000593571"/>
    </source>
</evidence>
<keyword evidence="2" id="KW-1185">Reference proteome</keyword>
<reference evidence="1 2" key="1">
    <citation type="journal article" date="2020" name="Nature">
        <title>Six reference-quality genomes reveal evolution of bat adaptations.</title>
        <authorList>
            <person name="Jebb D."/>
            <person name="Huang Z."/>
            <person name="Pippel M."/>
            <person name="Hughes G.M."/>
            <person name="Lavrichenko K."/>
            <person name="Devanna P."/>
            <person name="Winkler S."/>
            <person name="Jermiin L.S."/>
            <person name="Skirmuntt E.C."/>
            <person name="Katzourakis A."/>
            <person name="Burkitt-Gray L."/>
            <person name="Ray D.A."/>
            <person name="Sullivan K.A.M."/>
            <person name="Roscito J.G."/>
            <person name="Kirilenko B.M."/>
            <person name="Davalos L.M."/>
            <person name="Corthals A.P."/>
            <person name="Power M.L."/>
            <person name="Jones G."/>
            <person name="Ransome R.D."/>
            <person name="Dechmann D.K.N."/>
            <person name="Locatelli A.G."/>
            <person name="Puechmaille S.J."/>
            <person name="Fedrigo O."/>
            <person name="Jarvis E.D."/>
            <person name="Hiller M."/>
            <person name="Vernes S.C."/>
            <person name="Myers E.W."/>
            <person name="Teeling E.C."/>
        </authorList>
    </citation>
    <scope>NUCLEOTIDE SEQUENCE [LARGE SCALE GENOMIC DNA]</scope>
    <source>
        <strain evidence="1">MRouAeg1</strain>
        <tissue evidence="1">Muscle</tissue>
    </source>
</reference>
<evidence type="ECO:0000313" key="1">
    <source>
        <dbReference type="EMBL" id="KAF6506023.1"/>
    </source>
</evidence>
<protein>
    <submittedName>
        <fullName evidence="1">Uncharacterized protein</fullName>
    </submittedName>
</protein>
<dbReference type="EMBL" id="JACASE010000001">
    <property type="protein sequence ID" value="KAF6506023.1"/>
    <property type="molecule type" value="Genomic_DNA"/>
</dbReference>
<dbReference type="AlphaFoldDB" id="A0A7J8KAW6"/>
<organism evidence="1 2">
    <name type="scientific">Rousettus aegyptiacus</name>
    <name type="common">Egyptian fruit bat</name>
    <name type="synonym">Pteropus aegyptiacus</name>
    <dbReference type="NCBI Taxonomy" id="9407"/>
    <lineage>
        <taxon>Eukaryota</taxon>
        <taxon>Metazoa</taxon>
        <taxon>Chordata</taxon>
        <taxon>Craniata</taxon>
        <taxon>Vertebrata</taxon>
        <taxon>Euteleostomi</taxon>
        <taxon>Mammalia</taxon>
        <taxon>Eutheria</taxon>
        <taxon>Laurasiatheria</taxon>
        <taxon>Chiroptera</taxon>
        <taxon>Yinpterochiroptera</taxon>
        <taxon>Pteropodoidea</taxon>
        <taxon>Pteropodidae</taxon>
        <taxon>Rousettinae</taxon>
        <taxon>Rousettus</taxon>
    </lineage>
</organism>
<proteinExistence type="predicted"/>
<accession>A0A7J8KAW6</accession>